<feature type="region of interest" description="Disordered" evidence="1">
    <location>
        <begin position="512"/>
        <end position="541"/>
    </location>
</feature>
<evidence type="ECO:0000313" key="3">
    <source>
        <dbReference type="Proteomes" id="UP000604046"/>
    </source>
</evidence>
<keyword evidence="3" id="KW-1185">Reference proteome</keyword>
<feature type="compositionally biased region" description="Basic residues" evidence="1">
    <location>
        <begin position="520"/>
        <end position="540"/>
    </location>
</feature>
<dbReference type="AlphaFoldDB" id="A0A812U177"/>
<reference evidence="2" key="1">
    <citation type="submission" date="2021-02" db="EMBL/GenBank/DDBJ databases">
        <authorList>
            <person name="Dougan E. K."/>
            <person name="Rhodes N."/>
            <person name="Thang M."/>
            <person name="Chan C."/>
        </authorList>
    </citation>
    <scope>NUCLEOTIDE SEQUENCE</scope>
</reference>
<dbReference type="OrthoDB" id="445819at2759"/>
<dbReference type="EMBL" id="CAJNDS010002622">
    <property type="protein sequence ID" value="CAE7547923.1"/>
    <property type="molecule type" value="Genomic_DNA"/>
</dbReference>
<sequence length="562" mass="62062">MPVENVKADQRDEYVRLVVRELKCGKLRLVSKAHGLGGVFGVAKANGRQRKIWNGSALSGLAAEPPRPYRLASPSSFLDVEIQPGERLFFSKRDASTFFDSLRVPEQLRTWFGQPPVTVEELLDAGLSFEHILDYKDGEDSLALNSVLFPVHTVWPMGFSWSSAVAQNTTVATCVAAGIDEGAIISPDYPLPSSYDEVCFVATDDTILMHKTLGQGSDTLSKLDKAFDERGIIRNTSKDVTLQESVTALGCDLSNDPATAEPSLDKILRTVARTLDVLHRGKASPRALHSLLGVWEWFSLLQRTFFSIFDDVYSFVRRVPEHCVEQLPDNVMNELLVTLLLAPLLAVSLDREPLHMLVATDAAPEHGFGISTCSCDAKTAMEVCRLAERRGDYVRLAAAPGDPTEVARLGSPHRLPQTQLDFKTVMSAKAKWTAHSGVLEAHAYLLALRWLARQPKKHHRKIPFLIDAKAVIGAAAKGRSSARALRTILRAAASLCLASDLLPRLVYIPSESNPADKPSRGLRNRPSRRPVRKSGGKTRARQSLLRSLDRLVEAENIIKRWM</sequence>
<evidence type="ECO:0000256" key="1">
    <source>
        <dbReference type="SAM" id="MobiDB-lite"/>
    </source>
</evidence>
<accession>A0A812U177</accession>
<evidence type="ECO:0000313" key="2">
    <source>
        <dbReference type="EMBL" id="CAE7547923.1"/>
    </source>
</evidence>
<dbReference type="Proteomes" id="UP000604046">
    <property type="component" value="Unassembled WGS sequence"/>
</dbReference>
<gene>
    <name evidence="2" type="ORF">SNAT2548_LOCUS30752</name>
</gene>
<comment type="caution">
    <text evidence="2">The sequence shown here is derived from an EMBL/GenBank/DDBJ whole genome shotgun (WGS) entry which is preliminary data.</text>
</comment>
<proteinExistence type="predicted"/>
<name>A0A812U177_9DINO</name>
<organism evidence="2 3">
    <name type="scientific">Symbiodinium natans</name>
    <dbReference type="NCBI Taxonomy" id="878477"/>
    <lineage>
        <taxon>Eukaryota</taxon>
        <taxon>Sar</taxon>
        <taxon>Alveolata</taxon>
        <taxon>Dinophyceae</taxon>
        <taxon>Suessiales</taxon>
        <taxon>Symbiodiniaceae</taxon>
        <taxon>Symbiodinium</taxon>
    </lineage>
</organism>
<protein>
    <submittedName>
        <fullName evidence="2">Uncharacterized protein</fullName>
    </submittedName>
</protein>